<organism evidence="2 3">
    <name type="scientific">Candidatus Falkowbacteria bacterium GW2011_GWF2_39_8</name>
    <dbReference type="NCBI Taxonomy" id="1618642"/>
    <lineage>
        <taxon>Bacteria</taxon>
        <taxon>Candidatus Falkowiibacteriota</taxon>
    </lineage>
</organism>
<keyword evidence="2" id="KW-0645">Protease</keyword>
<dbReference type="GO" id="GO:0006508">
    <property type="term" value="P:proteolysis"/>
    <property type="evidence" value="ECO:0007669"/>
    <property type="project" value="InterPro"/>
</dbReference>
<keyword evidence="2" id="KW-0121">Carboxypeptidase</keyword>
<gene>
    <name evidence="2" type="ORF">UT64_C0015G0001</name>
</gene>
<dbReference type="InterPro" id="IPR001967">
    <property type="entry name" value="Peptidase_S11_N"/>
</dbReference>
<proteinExistence type="predicted"/>
<evidence type="ECO:0000313" key="2">
    <source>
        <dbReference type="EMBL" id="KKR33089.1"/>
    </source>
</evidence>
<feature type="domain" description="Peptidase S11 D-alanyl-D-alanine carboxypeptidase A N-terminal" evidence="1">
    <location>
        <begin position="2"/>
        <end position="124"/>
    </location>
</feature>
<dbReference type="InterPro" id="IPR012338">
    <property type="entry name" value="Beta-lactam/transpept-like"/>
</dbReference>
<dbReference type="Proteomes" id="UP000034137">
    <property type="component" value="Unassembled WGS sequence"/>
</dbReference>
<feature type="non-terminal residue" evidence="2">
    <location>
        <position position="1"/>
    </location>
</feature>
<comment type="caution">
    <text evidence="2">The sequence shown here is derived from an EMBL/GenBank/DDBJ whole genome shotgun (WGS) entry which is preliminary data.</text>
</comment>
<sequence>TEEEFVIKMNEKAKTLGLEKTVFYYAVGLDDENVSSPNEVARIAKAAFENKDIVKATLTKKYEFKTLNDRRKVAYSTDSLLHGEMPDLRVLGGKTGYNEKAGYCFVGKFTNSENHEIISVILGDVDEKSRFTQAYNLAEWAYDNYHW</sequence>
<dbReference type="SUPFAM" id="SSF56601">
    <property type="entry name" value="beta-lactamase/transpeptidase-like"/>
    <property type="match status" value="1"/>
</dbReference>
<dbReference type="Gene3D" id="3.40.710.10">
    <property type="entry name" value="DD-peptidase/beta-lactamase superfamily"/>
    <property type="match status" value="1"/>
</dbReference>
<evidence type="ECO:0000313" key="3">
    <source>
        <dbReference type="Proteomes" id="UP000034137"/>
    </source>
</evidence>
<dbReference type="EMBL" id="LBXO01000015">
    <property type="protein sequence ID" value="KKR33089.1"/>
    <property type="molecule type" value="Genomic_DNA"/>
</dbReference>
<protein>
    <submittedName>
        <fullName evidence="2">Serine-type D-Ala-D-Ala carboxypeptidase</fullName>
    </submittedName>
</protein>
<dbReference type="GO" id="GO:0009002">
    <property type="term" value="F:serine-type D-Ala-D-Ala carboxypeptidase activity"/>
    <property type="evidence" value="ECO:0007669"/>
    <property type="project" value="InterPro"/>
</dbReference>
<evidence type="ECO:0000259" key="1">
    <source>
        <dbReference type="Pfam" id="PF00768"/>
    </source>
</evidence>
<dbReference type="AlphaFoldDB" id="A0A0G0PY87"/>
<keyword evidence="2" id="KW-0378">Hydrolase</keyword>
<accession>A0A0G0PY87</accession>
<reference evidence="2 3" key="1">
    <citation type="journal article" date="2015" name="Nature">
        <title>rRNA introns, odd ribosomes, and small enigmatic genomes across a large radiation of phyla.</title>
        <authorList>
            <person name="Brown C.T."/>
            <person name="Hug L.A."/>
            <person name="Thomas B.C."/>
            <person name="Sharon I."/>
            <person name="Castelle C.J."/>
            <person name="Singh A."/>
            <person name="Wilkins M.J."/>
            <person name="Williams K.H."/>
            <person name="Banfield J.F."/>
        </authorList>
    </citation>
    <scope>NUCLEOTIDE SEQUENCE [LARGE SCALE GENOMIC DNA]</scope>
</reference>
<name>A0A0G0PY87_9BACT</name>
<dbReference type="Pfam" id="PF00768">
    <property type="entry name" value="Peptidase_S11"/>
    <property type="match status" value="1"/>
</dbReference>